<feature type="region of interest" description="Disordered" evidence="1">
    <location>
        <begin position="159"/>
        <end position="208"/>
    </location>
</feature>
<dbReference type="GeneID" id="19906051"/>
<dbReference type="Pfam" id="PF10441">
    <property type="entry name" value="Urb2"/>
    <property type="match status" value="1"/>
</dbReference>
<dbReference type="Proteomes" id="UP000016924">
    <property type="component" value="Unassembled WGS sequence"/>
</dbReference>
<dbReference type="STRING" id="1168221.R7Z5L7"/>
<dbReference type="PANTHER" id="PTHR15682:SF2">
    <property type="entry name" value="UNHEALTHY RIBOSOME BIOGENESIS PROTEIN 2 HOMOLOG"/>
    <property type="match status" value="1"/>
</dbReference>
<evidence type="ECO:0000256" key="1">
    <source>
        <dbReference type="SAM" id="MobiDB-lite"/>
    </source>
</evidence>
<evidence type="ECO:0000313" key="4">
    <source>
        <dbReference type="Proteomes" id="UP000016924"/>
    </source>
</evidence>
<dbReference type="HOGENOM" id="CLU_005258_0_0_1"/>
<organism evidence="3 4">
    <name type="scientific">Coniosporium apollinis (strain CBS 100218)</name>
    <name type="common">Rock-inhabiting black yeast</name>
    <dbReference type="NCBI Taxonomy" id="1168221"/>
    <lineage>
        <taxon>Eukaryota</taxon>
        <taxon>Fungi</taxon>
        <taxon>Dikarya</taxon>
        <taxon>Ascomycota</taxon>
        <taxon>Pezizomycotina</taxon>
        <taxon>Dothideomycetes</taxon>
        <taxon>Dothideomycetes incertae sedis</taxon>
        <taxon>Coniosporium</taxon>
    </lineage>
</organism>
<sequence>MGRFVRVTGEGGVDVRSAMMAIGKLRKPVATPSLQKLLSLEQDFASFDEQLSQAAQIVGLEELLAGADENTRPALSKQRFHSRSEWVLRWLLEKLKAKDEVGRTARASARAWKLLSGLLYTLPTSNAAKLLNGSQFLLVLERALLENFAEDARGGWITDSVDQDAPASTRRESTSGSSATLEEQPRPSKKRKRHNGSPKEPVTTKSTTRTMKSVTELFKCIAAVVEAIHEQSSPSSQDDNGTVASAHMRAVLRTDTAQAALILKLWIVALCNMIRSFAQAQNPLEGWKGRAQYLSSVIRIWYMRSLDLDDESEISAAVFSSECLVPVTQLLSVVMHGSKGTNSQRALIKDEEESIRQLEQLLARHLFIPSRTAYFAAPQDRTSTAQTARQTAPNDTLRERLQPIKSYIVASAPNDHSTAEESLQKTEIAFGAMPLLFDVAIRCSPNLTIKRKHTEAPWINHVFTVLMDCTCATKPGAPNSLLAQMQARTLESLLDVIIRRRMSLDENVLKIVIDGHSGNLHASDVTRDVRWSLIAKVTALDPDIFINRRKPSKTDRDEISIPTVTTGLADAVSRMDLPSDVYQNPQETPWRIVIKSILIPLMQAYARNRNLVGFLTVWQAQLEHRLSVWLTDVEEQNVSDRPPIPGRRPVIWEDSELIKALRPLLEASLTGRQIAEELTSYGSPLHELRESIEENDKIAMLDDGEPSISSSSNLFSGGPRRKHLLDCLPSGERHLWASAAASHVVLDAMLGALQSDSLLEELVPQLQSLFNDLSKLAADATIKCCELLPSTWRILGRLHELLLPFVDDSALEAQCEIAWHAQGRLPLVNAAFECLENPISPERFDSLELYHHSMRVDAFSFLVIMVHSFASGSDLRVKATEALNAAIQTLFEPQYGPIGRPFYNAIKDTASDEAKDFVKHAALVLSFASQFVRFPDVFQFLESEPRRDFFDLVYWCALEEHSSPFIAKQVQTYGAPPSAFDAVIDSVCTNAPSAVRDDLFQVLVEGGSAKDLSDEDESLRWDVVGFSERCFHRIPLAAMGRKYREAVLDKALEIAKRARGKRKPTELANHFSVMLKLMEVPNATAKLCVDSKELVVLASTLNNEDVAEEPTLVELLGALVQQTLQHVLATKEQERSKQYIDGLRTSLLSYIHDEGFPTGHPGIAMLLRQAVPLLVNDNVPSSEHNGTGKYLSALQAGLSEQDHMPENEELFVGHEFKALVGAVIELPRVTDDQHDPLSPLETAWNKYAKIVMSPSTETPKLDLEDSAWVLIHQLAGKRHLQDHLEAYVGLSRSVLRRDLSARDYRKVVRNFQDALQEIPVEHQRVVVNLLHDRDDGQIPSPESLELIHSIIRLSRRISSKSSEDAEQSPGATPSPTDCSLFTSLCALLPRVPDIRRFHLLAECIMTVLQEKHWPITQYAVDTLLASLTVLSSLSAPILPTEHASAIYLRLCSITHSLISIRRTKLGGRFHILMPLLQALLSCLYIPESRHSTALPLPPWLDSRKPLLGQKHATAYARLLTTLCSPTVSSVSRKRKHDDAALTDETKKAREYVGQYIPLVLMQYCSLQLRGKVAEGVRERLQPGLWVAMDVVGLEGMRAMSAGMDGPGRAVWRGLYGEWNRFGRWKER</sequence>
<dbReference type="OrthoDB" id="160374at2759"/>
<accession>R7Z5L7</accession>
<dbReference type="GO" id="GO:0042254">
    <property type="term" value="P:ribosome biogenesis"/>
    <property type="evidence" value="ECO:0007669"/>
    <property type="project" value="TreeGrafter"/>
</dbReference>
<evidence type="ECO:0000313" key="3">
    <source>
        <dbReference type="EMBL" id="EON69480.1"/>
    </source>
</evidence>
<proteinExistence type="predicted"/>
<dbReference type="InterPro" id="IPR018849">
    <property type="entry name" value="Urb2/Npa2_C"/>
</dbReference>
<dbReference type="EMBL" id="JH767615">
    <property type="protein sequence ID" value="EON69480.1"/>
    <property type="molecule type" value="Genomic_DNA"/>
</dbReference>
<evidence type="ECO:0000259" key="2">
    <source>
        <dbReference type="Pfam" id="PF10441"/>
    </source>
</evidence>
<feature type="domain" description="Nucleolar 27S pre-rRNA processing Urb2/Npa2 C-terminal" evidence="2">
    <location>
        <begin position="1400"/>
        <end position="1626"/>
    </location>
</feature>
<dbReference type="PANTHER" id="PTHR15682">
    <property type="entry name" value="UNHEALTHY RIBOSOME BIOGENESIS PROTEIN 2 HOMOLOG"/>
    <property type="match status" value="1"/>
</dbReference>
<protein>
    <recommendedName>
        <fullName evidence="2">Nucleolar 27S pre-rRNA processing Urb2/Npa2 C-terminal domain-containing protein</fullName>
    </recommendedName>
</protein>
<dbReference type="OMA" id="RRQTHEA"/>
<dbReference type="GO" id="GO:0005730">
    <property type="term" value="C:nucleolus"/>
    <property type="evidence" value="ECO:0007669"/>
    <property type="project" value="TreeGrafter"/>
</dbReference>
<feature type="compositionally biased region" description="Basic residues" evidence="1">
    <location>
        <begin position="187"/>
        <end position="196"/>
    </location>
</feature>
<dbReference type="InterPro" id="IPR052609">
    <property type="entry name" value="Ribosome_Biogenesis_Reg"/>
</dbReference>
<name>R7Z5L7_CONA1</name>
<dbReference type="RefSeq" id="XP_007784797.1">
    <property type="nucleotide sequence ID" value="XM_007786607.1"/>
</dbReference>
<reference evidence="4" key="1">
    <citation type="submission" date="2012-06" db="EMBL/GenBank/DDBJ databases">
        <title>The genome sequence of Coniosporium apollinis CBS 100218.</title>
        <authorList>
            <consortium name="The Broad Institute Genome Sequencing Platform"/>
            <person name="Cuomo C."/>
            <person name="Gorbushina A."/>
            <person name="Noack S."/>
            <person name="Walker B."/>
            <person name="Young S.K."/>
            <person name="Zeng Q."/>
            <person name="Gargeya S."/>
            <person name="Fitzgerald M."/>
            <person name="Haas B."/>
            <person name="Abouelleil A."/>
            <person name="Alvarado L."/>
            <person name="Arachchi H.M."/>
            <person name="Berlin A.M."/>
            <person name="Chapman S.B."/>
            <person name="Goldberg J."/>
            <person name="Griggs A."/>
            <person name="Gujja S."/>
            <person name="Hansen M."/>
            <person name="Howarth C."/>
            <person name="Imamovic A."/>
            <person name="Larimer J."/>
            <person name="McCowan C."/>
            <person name="Montmayeur A."/>
            <person name="Murphy C."/>
            <person name="Neiman D."/>
            <person name="Pearson M."/>
            <person name="Priest M."/>
            <person name="Roberts A."/>
            <person name="Saif S."/>
            <person name="Shea T."/>
            <person name="Sisk P."/>
            <person name="Sykes S."/>
            <person name="Wortman J."/>
            <person name="Nusbaum C."/>
            <person name="Birren B."/>
        </authorList>
    </citation>
    <scope>NUCLEOTIDE SEQUENCE [LARGE SCALE GENOMIC DNA]</scope>
    <source>
        <strain evidence="4">CBS 100218</strain>
    </source>
</reference>
<keyword evidence="4" id="KW-1185">Reference proteome</keyword>
<gene>
    <name evidence="3" type="ORF">W97_08740</name>
</gene>
<dbReference type="eggNOG" id="ENOG502QTEB">
    <property type="taxonomic scope" value="Eukaryota"/>
</dbReference>